<organism evidence="2 3">
    <name type="scientific">Phialophora macrospora</name>
    <dbReference type="NCBI Taxonomy" id="1851006"/>
    <lineage>
        <taxon>Eukaryota</taxon>
        <taxon>Fungi</taxon>
        <taxon>Dikarya</taxon>
        <taxon>Ascomycota</taxon>
        <taxon>Pezizomycotina</taxon>
        <taxon>Eurotiomycetes</taxon>
        <taxon>Chaetothyriomycetidae</taxon>
        <taxon>Chaetothyriales</taxon>
        <taxon>Herpotrichiellaceae</taxon>
        <taxon>Phialophora</taxon>
    </lineage>
</organism>
<sequence>MTTTDPPDELYLEESSNGEVEAMETTTTPQIPDLSTIPDLSAVPGNGLRQLSEGTIVVAERYGDLYAPIFRQLQIRPDKYYDFHNGVVRVVRKKHQTEIRRATDASLRLTTSHLLRAFGYIIWKPNSEWLLDDKDLDEGETRLVYRKDKQHAFDDRFNPICESLWRQMRNVQFTRRAPPPHRGQPSTVAPTVLTDGDESYMGDIDSEHPSPHSRARATAMKKVEDLSAEVARRLPATPMRMNADQTEEAIIDLITRLAEIRATSNPEVFEELWTAHIMRVEELEGEGSHGDEQIATSSVENPHLAVTGKQQNAASPSNEPFNTSGVPLAHSYPSTLAIAPTLPSIMSVYISMAQVASPNRNPAPSTAAPSMAQAYHWPAAPVENHHFTNFFTGVTYRVDVPPPRILG</sequence>
<name>A0A0D2F433_9EURO</name>
<evidence type="ECO:0000313" key="2">
    <source>
        <dbReference type="EMBL" id="KIW62663.1"/>
    </source>
</evidence>
<feature type="region of interest" description="Disordered" evidence="1">
    <location>
        <begin position="175"/>
        <end position="212"/>
    </location>
</feature>
<feature type="compositionally biased region" description="Acidic residues" evidence="1">
    <location>
        <begin position="1"/>
        <end position="12"/>
    </location>
</feature>
<accession>A0A0D2F433</accession>
<gene>
    <name evidence="2" type="ORF">PV04_10818</name>
</gene>
<dbReference type="HOGENOM" id="CLU_021421_0_0_1"/>
<dbReference type="Proteomes" id="UP000054266">
    <property type="component" value="Unassembled WGS sequence"/>
</dbReference>
<evidence type="ECO:0000256" key="1">
    <source>
        <dbReference type="SAM" id="MobiDB-lite"/>
    </source>
</evidence>
<reference evidence="2 3" key="1">
    <citation type="submission" date="2015-01" db="EMBL/GenBank/DDBJ databases">
        <title>The Genome Sequence of Capronia semiimmersa CBS27337.</title>
        <authorList>
            <consortium name="The Broad Institute Genomics Platform"/>
            <person name="Cuomo C."/>
            <person name="de Hoog S."/>
            <person name="Gorbushina A."/>
            <person name="Stielow B."/>
            <person name="Teixiera M."/>
            <person name="Abouelleil A."/>
            <person name="Chapman S.B."/>
            <person name="Priest M."/>
            <person name="Young S.K."/>
            <person name="Wortman J."/>
            <person name="Nusbaum C."/>
            <person name="Birren B."/>
        </authorList>
    </citation>
    <scope>NUCLEOTIDE SEQUENCE [LARGE SCALE GENOMIC DNA]</scope>
    <source>
        <strain evidence="2 3">CBS 27337</strain>
    </source>
</reference>
<keyword evidence="3" id="KW-1185">Reference proteome</keyword>
<evidence type="ECO:0000313" key="3">
    <source>
        <dbReference type="Proteomes" id="UP000054266"/>
    </source>
</evidence>
<feature type="region of interest" description="Disordered" evidence="1">
    <location>
        <begin position="1"/>
        <end position="20"/>
    </location>
</feature>
<protein>
    <submittedName>
        <fullName evidence="2">Uncharacterized protein</fullName>
    </submittedName>
</protein>
<dbReference type="EMBL" id="KN846963">
    <property type="protein sequence ID" value="KIW62663.1"/>
    <property type="molecule type" value="Genomic_DNA"/>
</dbReference>
<proteinExistence type="predicted"/>
<dbReference type="AlphaFoldDB" id="A0A0D2F433"/>